<keyword evidence="3 7" id="KW-0813">Transport</keyword>
<dbReference type="Pfam" id="PF00230">
    <property type="entry name" value="MIP"/>
    <property type="match status" value="1"/>
</dbReference>
<dbReference type="InterPro" id="IPR050363">
    <property type="entry name" value="MIP/Aquaporin"/>
</dbReference>
<dbReference type="InterPro" id="IPR000425">
    <property type="entry name" value="MIP"/>
</dbReference>
<proteinExistence type="inferred from homology"/>
<evidence type="ECO:0000256" key="5">
    <source>
        <dbReference type="ARBA" id="ARBA00022989"/>
    </source>
</evidence>
<organism evidence="9">
    <name type="scientific">Alkalihalobacillus alcalophilus ATCC 27647 = CGMCC 1.3604</name>
    <dbReference type="NCBI Taxonomy" id="1218173"/>
    <lineage>
        <taxon>Bacteria</taxon>
        <taxon>Bacillati</taxon>
        <taxon>Bacillota</taxon>
        <taxon>Bacilli</taxon>
        <taxon>Bacillales</taxon>
        <taxon>Bacillaceae</taxon>
        <taxon>Alkalihalobacillus</taxon>
    </lineage>
</organism>
<feature type="transmembrane region" description="Helical" evidence="8">
    <location>
        <begin position="164"/>
        <end position="189"/>
    </location>
</feature>
<feature type="transmembrane region" description="Helical" evidence="8">
    <location>
        <begin position="120"/>
        <end position="143"/>
    </location>
</feature>
<reference evidence="9" key="1">
    <citation type="submission" date="2012-07" db="EMBL/GenBank/DDBJ databases">
        <title>A Draft Genome for Bacillus alcalophilus strain ATCC 27647.</title>
        <authorList>
            <person name="Attie O."/>
            <person name="Jayaprakash A."/>
            <person name="Sachidanandam R."/>
            <person name="Shah H."/>
            <person name="Paulsen I."/>
            <person name="Morino M."/>
            <person name="Ito M."/>
            <person name="Krulwich T."/>
        </authorList>
    </citation>
    <scope>NUCLEOTIDE SEQUENCE</scope>
    <source>
        <strain evidence="9">ATCC 27647</strain>
    </source>
</reference>
<evidence type="ECO:0000256" key="1">
    <source>
        <dbReference type="ARBA" id="ARBA00004141"/>
    </source>
</evidence>
<protein>
    <submittedName>
        <fullName evidence="9">Glycerol uptake transporter</fullName>
    </submittedName>
</protein>
<evidence type="ECO:0000256" key="4">
    <source>
        <dbReference type="ARBA" id="ARBA00022692"/>
    </source>
</evidence>
<dbReference type="EMBL" id="JX399412">
    <property type="protein sequence ID" value="AFV25835.1"/>
    <property type="molecule type" value="Genomic_DNA"/>
</dbReference>
<gene>
    <name evidence="9" type="ORF">BalcAV2490</name>
</gene>
<dbReference type="InterPro" id="IPR023271">
    <property type="entry name" value="Aquaporin-like"/>
</dbReference>
<feature type="transmembrane region" description="Helical" evidence="8">
    <location>
        <begin position="42"/>
        <end position="63"/>
    </location>
</feature>
<evidence type="ECO:0000256" key="2">
    <source>
        <dbReference type="ARBA" id="ARBA00006175"/>
    </source>
</evidence>
<feature type="transmembrane region" description="Helical" evidence="8">
    <location>
        <begin position="201"/>
        <end position="222"/>
    </location>
</feature>
<evidence type="ECO:0000256" key="6">
    <source>
        <dbReference type="ARBA" id="ARBA00023136"/>
    </source>
</evidence>
<dbReference type="PROSITE" id="PS00221">
    <property type="entry name" value="MIP"/>
    <property type="match status" value="1"/>
</dbReference>
<feature type="transmembrane region" description="Helical" evidence="8">
    <location>
        <begin position="12"/>
        <end position="30"/>
    </location>
</feature>
<sequence length="312" mass="33399">MWRRLGDSHYAFPFVFVEKGNCLIVGLFSFVKKNGGDWMSAFTAELIGTMILIIFGGGVVAGANLKKTFSHNGGWIVISIAWGLAVTMGVFAVGSISGAHLNPAVTIGLAINGDFLWADVPSYIVAQLLGAFIGGVIVYLHYLPHWRATEDQGAKLAVFSTSPAIPHTFSNLLSEMIGTFVLVLGLLFIGANEFTEGLNPLAVGLLIVVIGMSLGGTTGYAINPARDLGPRLAHFLLPIHGKGSSQWRYAWIPVVGPIMGGAHGAVFYQVFFMGNFSNIVLVILAVIIVILALAWMFGYKGNSEQQEIKKVS</sequence>
<dbReference type="SUPFAM" id="SSF81338">
    <property type="entry name" value="Aquaporin-like"/>
    <property type="match status" value="1"/>
</dbReference>
<feature type="transmembrane region" description="Helical" evidence="8">
    <location>
        <begin position="249"/>
        <end position="270"/>
    </location>
</feature>
<dbReference type="PANTHER" id="PTHR43829:SF9">
    <property type="entry name" value="AQUAPORIN-9"/>
    <property type="match status" value="1"/>
</dbReference>
<keyword evidence="5 8" id="KW-1133">Transmembrane helix</keyword>
<dbReference type="PRINTS" id="PR00783">
    <property type="entry name" value="MINTRINSICP"/>
</dbReference>
<comment type="subcellular location">
    <subcellularLocation>
        <location evidence="1">Membrane</location>
        <topology evidence="1">Multi-pass membrane protein</topology>
    </subcellularLocation>
</comment>
<dbReference type="PANTHER" id="PTHR43829">
    <property type="entry name" value="AQUAPORIN OR AQUAGLYCEROPORIN RELATED"/>
    <property type="match status" value="1"/>
</dbReference>
<feature type="transmembrane region" description="Helical" evidence="8">
    <location>
        <begin position="276"/>
        <end position="299"/>
    </location>
</feature>
<dbReference type="GO" id="GO:0005886">
    <property type="term" value="C:plasma membrane"/>
    <property type="evidence" value="ECO:0007669"/>
    <property type="project" value="TreeGrafter"/>
</dbReference>
<dbReference type="Gene3D" id="1.20.1080.10">
    <property type="entry name" value="Glycerol uptake facilitator protein"/>
    <property type="match status" value="1"/>
</dbReference>
<evidence type="ECO:0000256" key="8">
    <source>
        <dbReference type="SAM" id="Phobius"/>
    </source>
</evidence>
<dbReference type="GO" id="GO:0015254">
    <property type="term" value="F:glycerol channel activity"/>
    <property type="evidence" value="ECO:0007669"/>
    <property type="project" value="TreeGrafter"/>
</dbReference>
<dbReference type="InterPro" id="IPR022357">
    <property type="entry name" value="MIP_CS"/>
</dbReference>
<keyword evidence="4 7" id="KW-0812">Transmembrane</keyword>
<feature type="transmembrane region" description="Helical" evidence="8">
    <location>
        <begin position="75"/>
        <end position="100"/>
    </location>
</feature>
<keyword evidence="6 8" id="KW-0472">Membrane</keyword>
<dbReference type="AlphaFoldDB" id="K4MKR6"/>
<evidence type="ECO:0000256" key="7">
    <source>
        <dbReference type="RuleBase" id="RU000477"/>
    </source>
</evidence>
<dbReference type="NCBIfam" id="TIGR00861">
    <property type="entry name" value="MIP"/>
    <property type="match status" value="1"/>
</dbReference>
<dbReference type="CDD" id="cd00333">
    <property type="entry name" value="MIP"/>
    <property type="match status" value="1"/>
</dbReference>
<name>K4MKR6_ALKAL</name>
<comment type="similarity">
    <text evidence="2 7">Belongs to the MIP/aquaporin (TC 1.A.8) family.</text>
</comment>
<evidence type="ECO:0000256" key="3">
    <source>
        <dbReference type="ARBA" id="ARBA00022448"/>
    </source>
</evidence>
<evidence type="ECO:0000313" key="9">
    <source>
        <dbReference type="EMBL" id="AFV25835.1"/>
    </source>
</evidence>
<accession>K4MKR6</accession>